<reference evidence="3 4" key="1">
    <citation type="submission" date="2018-07" db="EMBL/GenBank/DDBJ databases">
        <title>Genomic Encyclopedia of Type Strains, Phase IV (KMG-IV): sequencing the most valuable type-strain genomes for metagenomic binning, comparative biology and taxonomic classification.</title>
        <authorList>
            <person name="Goeker M."/>
        </authorList>
    </citation>
    <scope>NUCLEOTIDE SEQUENCE [LARGE SCALE GENOMIC DNA]</scope>
    <source>
        <strain evidence="3 4">DSM 27696</strain>
    </source>
</reference>
<dbReference type="AlphaFoldDB" id="A0A368X7A2"/>
<evidence type="ECO:0000313" key="3">
    <source>
        <dbReference type="EMBL" id="RCW62858.1"/>
    </source>
</evidence>
<evidence type="ECO:0000259" key="1">
    <source>
        <dbReference type="Pfam" id="PF00534"/>
    </source>
</evidence>
<name>A0A368X7A2_9BACI</name>
<dbReference type="RefSeq" id="WP_114354462.1">
    <property type="nucleotide sequence ID" value="NZ_QPJJ01000022.1"/>
</dbReference>
<dbReference type="InterPro" id="IPR001296">
    <property type="entry name" value="Glyco_trans_1"/>
</dbReference>
<gene>
    <name evidence="3" type="ORF">DFR57_12227</name>
</gene>
<feature type="domain" description="Glycosyltransferase subfamily 4-like N-terminal" evidence="2">
    <location>
        <begin position="14"/>
        <end position="207"/>
    </location>
</feature>
<dbReference type="Proteomes" id="UP000252585">
    <property type="component" value="Unassembled WGS sequence"/>
</dbReference>
<protein>
    <submittedName>
        <fullName evidence="3">Glycosyltransferase involved in cell wall biosynthesis</fullName>
    </submittedName>
</protein>
<dbReference type="OrthoDB" id="9815550at2"/>
<comment type="caution">
    <text evidence="3">The sequence shown here is derived from an EMBL/GenBank/DDBJ whole genome shotgun (WGS) entry which is preliminary data.</text>
</comment>
<sequence>MKILLATYWPIPHVGGVWTYMEQLREKLEEFGHEVDVIGYDEENNSVQLYTEKRVLARDKVIPLVNAHLKPENYPDLYSNFLVKWTEIQRYVYELSVAYFGVKKYDLIHTQDVISTIALSRIKEEHTPLIATLHGSVAHEIRKQLKTIHKSETSHIARAYYDKIESLGATSAGKTIVANNWLDGILRNEFNVNASQLEILHYGFDTHKFIKKLKKKPTMLAPKDKSVILYAGRLVELKGINYLISALAELKKERQDWVCWIAGTGEKEAELKKQVRELGLENDVLFLGKREDIPSLLGQSTIFVLPTLIENQPLSVIEAQVAGKPVIASEVGGIPEIIEHGVTGILTPAEDEIMLCKNIEMLLANKKYRKMLGSNAKKWGMTNWSIDKGMRELLKIYIAEIEAKKQGDSHA</sequence>
<dbReference type="PANTHER" id="PTHR45947">
    <property type="entry name" value="SULFOQUINOVOSYL TRANSFERASE SQD2"/>
    <property type="match status" value="1"/>
</dbReference>
<keyword evidence="3" id="KW-0808">Transferase</keyword>
<dbReference type="InterPro" id="IPR050194">
    <property type="entry name" value="Glycosyltransferase_grp1"/>
</dbReference>
<proteinExistence type="predicted"/>
<dbReference type="GO" id="GO:0016757">
    <property type="term" value="F:glycosyltransferase activity"/>
    <property type="evidence" value="ECO:0007669"/>
    <property type="project" value="InterPro"/>
</dbReference>
<evidence type="ECO:0000313" key="4">
    <source>
        <dbReference type="Proteomes" id="UP000252585"/>
    </source>
</evidence>
<dbReference type="SUPFAM" id="SSF53756">
    <property type="entry name" value="UDP-Glycosyltransferase/glycogen phosphorylase"/>
    <property type="match status" value="1"/>
</dbReference>
<accession>A0A368X7A2</accession>
<dbReference type="Pfam" id="PF13439">
    <property type="entry name" value="Glyco_transf_4"/>
    <property type="match status" value="1"/>
</dbReference>
<organism evidence="3 4">
    <name type="scientific">Saliterribacillus persicus</name>
    <dbReference type="NCBI Taxonomy" id="930114"/>
    <lineage>
        <taxon>Bacteria</taxon>
        <taxon>Bacillati</taxon>
        <taxon>Bacillota</taxon>
        <taxon>Bacilli</taxon>
        <taxon>Bacillales</taxon>
        <taxon>Bacillaceae</taxon>
        <taxon>Saliterribacillus</taxon>
    </lineage>
</organism>
<keyword evidence="4" id="KW-1185">Reference proteome</keyword>
<dbReference type="Pfam" id="PF00534">
    <property type="entry name" value="Glycos_transf_1"/>
    <property type="match status" value="1"/>
</dbReference>
<dbReference type="CDD" id="cd03801">
    <property type="entry name" value="GT4_PimA-like"/>
    <property type="match status" value="1"/>
</dbReference>
<dbReference type="InterPro" id="IPR028098">
    <property type="entry name" value="Glyco_trans_4-like_N"/>
</dbReference>
<dbReference type="Gene3D" id="3.40.50.2000">
    <property type="entry name" value="Glycogen Phosphorylase B"/>
    <property type="match status" value="2"/>
</dbReference>
<feature type="domain" description="Glycosyl transferase family 1" evidence="1">
    <location>
        <begin position="218"/>
        <end position="379"/>
    </location>
</feature>
<evidence type="ECO:0000259" key="2">
    <source>
        <dbReference type="Pfam" id="PF13439"/>
    </source>
</evidence>
<dbReference type="PANTHER" id="PTHR45947:SF3">
    <property type="entry name" value="SULFOQUINOVOSYL TRANSFERASE SQD2"/>
    <property type="match status" value="1"/>
</dbReference>
<dbReference type="EMBL" id="QPJJ01000022">
    <property type="protein sequence ID" value="RCW62858.1"/>
    <property type="molecule type" value="Genomic_DNA"/>
</dbReference>